<dbReference type="Proteomes" id="UP001525379">
    <property type="component" value="Unassembled WGS sequence"/>
</dbReference>
<name>A0ABT2HW17_9MICO</name>
<organism evidence="1 2">
    <name type="scientific">Pseudoclavibacter albus</name>
    <dbReference type="NCBI Taxonomy" id="272241"/>
    <lineage>
        <taxon>Bacteria</taxon>
        <taxon>Bacillati</taxon>
        <taxon>Actinomycetota</taxon>
        <taxon>Actinomycetes</taxon>
        <taxon>Micrococcales</taxon>
        <taxon>Microbacteriaceae</taxon>
        <taxon>Pseudoclavibacter</taxon>
    </lineage>
</organism>
<accession>A0ABT2HW17</accession>
<proteinExistence type="predicted"/>
<comment type="caution">
    <text evidence="1">The sequence shown here is derived from an EMBL/GenBank/DDBJ whole genome shotgun (WGS) entry which is preliminary data.</text>
</comment>
<sequence>MLDFERSDFTEASTLTRSATWTILGDATFRVLDNTRRTLTVPADHPRGDRLDAHIDVNFSHELKRFIVTRYALEVHGRPGHGIRTNDMRRVQVARQRAALGTFALQTSYPSNGAQYVWIDDWIDSPTPAAGRSRQDVVKDAAHLWCINYMLGENEMAAVAKWLGVSLSTAQRYVREARSKGIIASLLGGEPYGDD</sequence>
<evidence type="ECO:0000313" key="1">
    <source>
        <dbReference type="EMBL" id="MCT2042500.1"/>
    </source>
</evidence>
<evidence type="ECO:0000313" key="2">
    <source>
        <dbReference type="Proteomes" id="UP001525379"/>
    </source>
</evidence>
<protein>
    <submittedName>
        <fullName evidence="1">Uncharacterized protein</fullName>
    </submittedName>
</protein>
<reference evidence="1 2" key="1">
    <citation type="submission" date="2022-04" db="EMBL/GenBank/DDBJ databases">
        <title>Human microbiome associated bacterial genomes.</title>
        <authorList>
            <person name="Sandstrom S."/>
            <person name="Salamzade R."/>
            <person name="Kalan L.R."/>
        </authorList>
    </citation>
    <scope>NUCLEOTIDE SEQUENCE [LARGE SCALE GENOMIC DNA]</scope>
    <source>
        <strain evidence="2">p3-SID1799</strain>
    </source>
</reference>
<keyword evidence="2" id="KW-1185">Reference proteome</keyword>
<gene>
    <name evidence="1" type="ORF">M3D15_04010</name>
</gene>
<dbReference type="EMBL" id="JALXSQ010000010">
    <property type="protein sequence ID" value="MCT2042500.1"/>
    <property type="molecule type" value="Genomic_DNA"/>
</dbReference>
<dbReference type="RefSeq" id="WP_260104002.1">
    <property type="nucleotide sequence ID" value="NZ_JALXSQ010000010.1"/>
</dbReference>